<feature type="non-terminal residue" evidence="1">
    <location>
        <position position="1"/>
    </location>
</feature>
<name>A0ACB8AUF3_9AGAM</name>
<evidence type="ECO:0000313" key="1">
    <source>
        <dbReference type="EMBL" id="KAH7916889.1"/>
    </source>
</evidence>
<feature type="non-terminal residue" evidence="1">
    <location>
        <position position="314"/>
    </location>
</feature>
<sequence length="314" mass="35742">CYPWTTAEVSQIRFSPLSPTRLKATGLAQLPNHLVHTSFAVEGQFDEFLQEVHEPRTPVFGEIFSKKGTSLWAVDFEGWRRRPINKAESQRFTTLWFCREDVDSKHAVHHPESTGTVAQRNYDDPSCSRERFRFGFSPPPGFHFDEMGIEEVEDSKRPQPPAAATVGLPAASSDKTTYATSMPSGRSRLRGPPAISCNRDNRFAPYDRPRQHQREEQTSSTFAMKQAKLEDLLSYLRGHVCHAIIEPPVHLDQPRSDIRRDIRWNTMLLAHGIFKLSSMAEVALRYRALANVEQASTLEKLLTRAVTFGMEFNI</sequence>
<organism evidence="1 2">
    <name type="scientific">Leucogyrophana mollusca</name>
    <dbReference type="NCBI Taxonomy" id="85980"/>
    <lineage>
        <taxon>Eukaryota</taxon>
        <taxon>Fungi</taxon>
        <taxon>Dikarya</taxon>
        <taxon>Basidiomycota</taxon>
        <taxon>Agaricomycotina</taxon>
        <taxon>Agaricomycetes</taxon>
        <taxon>Agaricomycetidae</taxon>
        <taxon>Boletales</taxon>
        <taxon>Boletales incertae sedis</taxon>
        <taxon>Leucogyrophana</taxon>
    </lineage>
</organism>
<dbReference type="EMBL" id="MU267490">
    <property type="protein sequence ID" value="KAH7916889.1"/>
    <property type="molecule type" value="Genomic_DNA"/>
</dbReference>
<evidence type="ECO:0000313" key="2">
    <source>
        <dbReference type="Proteomes" id="UP000790709"/>
    </source>
</evidence>
<dbReference type="Proteomes" id="UP000790709">
    <property type="component" value="Unassembled WGS sequence"/>
</dbReference>
<reference evidence="1" key="1">
    <citation type="journal article" date="2021" name="New Phytol.">
        <title>Evolutionary innovations through gain and loss of genes in the ectomycorrhizal Boletales.</title>
        <authorList>
            <person name="Wu G."/>
            <person name="Miyauchi S."/>
            <person name="Morin E."/>
            <person name="Kuo A."/>
            <person name="Drula E."/>
            <person name="Varga T."/>
            <person name="Kohler A."/>
            <person name="Feng B."/>
            <person name="Cao Y."/>
            <person name="Lipzen A."/>
            <person name="Daum C."/>
            <person name="Hundley H."/>
            <person name="Pangilinan J."/>
            <person name="Johnson J."/>
            <person name="Barry K."/>
            <person name="LaButti K."/>
            <person name="Ng V."/>
            <person name="Ahrendt S."/>
            <person name="Min B."/>
            <person name="Choi I.G."/>
            <person name="Park H."/>
            <person name="Plett J.M."/>
            <person name="Magnuson J."/>
            <person name="Spatafora J.W."/>
            <person name="Nagy L.G."/>
            <person name="Henrissat B."/>
            <person name="Grigoriev I.V."/>
            <person name="Yang Z.L."/>
            <person name="Xu J."/>
            <person name="Martin F.M."/>
        </authorList>
    </citation>
    <scope>NUCLEOTIDE SEQUENCE</scope>
    <source>
        <strain evidence="1">KUC20120723A-06</strain>
    </source>
</reference>
<protein>
    <submittedName>
        <fullName evidence="1">Uncharacterized protein</fullName>
    </submittedName>
</protein>
<gene>
    <name evidence="1" type="ORF">BV22DRAFT_1052842</name>
</gene>
<proteinExistence type="predicted"/>
<accession>A0ACB8AUF3</accession>
<comment type="caution">
    <text evidence="1">The sequence shown here is derived from an EMBL/GenBank/DDBJ whole genome shotgun (WGS) entry which is preliminary data.</text>
</comment>
<keyword evidence="2" id="KW-1185">Reference proteome</keyword>